<evidence type="ECO:0000256" key="4">
    <source>
        <dbReference type="PROSITE-ProRule" id="PRU00322"/>
    </source>
</evidence>
<keyword evidence="7" id="KW-1185">Reference proteome</keyword>
<dbReference type="EMBL" id="DF237111">
    <property type="protein sequence ID" value="GAQ83797.1"/>
    <property type="molecule type" value="Genomic_DNA"/>
</dbReference>
<dbReference type="InterPro" id="IPR036443">
    <property type="entry name" value="Znf_RanBP2_sf"/>
</dbReference>
<organism evidence="6 7">
    <name type="scientific">Klebsormidium nitens</name>
    <name type="common">Green alga</name>
    <name type="synonym">Ulothrix nitens</name>
    <dbReference type="NCBI Taxonomy" id="105231"/>
    <lineage>
        <taxon>Eukaryota</taxon>
        <taxon>Viridiplantae</taxon>
        <taxon>Streptophyta</taxon>
        <taxon>Klebsormidiophyceae</taxon>
        <taxon>Klebsormidiales</taxon>
        <taxon>Klebsormidiaceae</taxon>
        <taxon>Klebsormidium</taxon>
    </lineage>
</organism>
<evidence type="ECO:0000256" key="2">
    <source>
        <dbReference type="ARBA" id="ARBA00022771"/>
    </source>
</evidence>
<dbReference type="PROSITE" id="PS50199">
    <property type="entry name" value="ZF_RANBP2_2"/>
    <property type="match status" value="2"/>
</dbReference>
<name>A0A1Y1I4Z8_KLENI</name>
<keyword evidence="2 4" id="KW-0863">Zinc-finger</keyword>
<dbReference type="AlphaFoldDB" id="A0A1Y1I4Z8"/>
<dbReference type="OrthoDB" id="1878647at2759"/>
<dbReference type="PROSITE" id="PS01358">
    <property type="entry name" value="ZF_RANBP2_1"/>
    <property type="match status" value="2"/>
</dbReference>
<proteinExistence type="predicted"/>
<dbReference type="GO" id="GO:0008270">
    <property type="term" value="F:zinc ion binding"/>
    <property type="evidence" value="ECO:0007669"/>
    <property type="project" value="UniProtKB-KW"/>
</dbReference>
<dbReference type="OMA" id="WACDEPS"/>
<dbReference type="PANTHER" id="PTHR23111:SF40">
    <property type="entry name" value="RNA-BINDING PROTEIN INVOLVED IN HETEROCHROMATIN ASSEMBLY-RELATED"/>
    <property type="match status" value="1"/>
</dbReference>
<keyword evidence="1" id="KW-0479">Metal-binding</keyword>
<dbReference type="InterPro" id="IPR001876">
    <property type="entry name" value="Znf_RanBP2"/>
</dbReference>
<dbReference type="SUPFAM" id="SSF90209">
    <property type="entry name" value="Ran binding protein zinc finger-like"/>
    <property type="match status" value="2"/>
</dbReference>
<dbReference type="SMART" id="SM00547">
    <property type="entry name" value="ZnF_RBZ"/>
    <property type="match status" value="2"/>
</dbReference>
<dbReference type="STRING" id="105231.A0A1Y1I4Z8"/>
<feature type="domain" description="RanBP2-type" evidence="5">
    <location>
        <begin position="348"/>
        <end position="377"/>
    </location>
</feature>
<evidence type="ECO:0000313" key="7">
    <source>
        <dbReference type="Proteomes" id="UP000054558"/>
    </source>
</evidence>
<evidence type="ECO:0000259" key="5">
    <source>
        <dbReference type="PROSITE" id="PS50199"/>
    </source>
</evidence>
<evidence type="ECO:0000256" key="1">
    <source>
        <dbReference type="ARBA" id="ARBA00022723"/>
    </source>
</evidence>
<evidence type="ECO:0000256" key="3">
    <source>
        <dbReference type="ARBA" id="ARBA00022833"/>
    </source>
</evidence>
<evidence type="ECO:0000313" key="6">
    <source>
        <dbReference type="EMBL" id="GAQ83797.1"/>
    </source>
</evidence>
<feature type="domain" description="RanBP2-type" evidence="5">
    <location>
        <begin position="68"/>
        <end position="99"/>
    </location>
</feature>
<dbReference type="Proteomes" id="UP000054558">
    <property type="component" value="Unassembled WGS sequence"/>
</dbReference>
<protein>
    <recommendedName>
        <fullName evidence="5">RanBP2-type domain-containing protein</fullName>
    </recommendedName>
</protein>
<gene>
    <name evidence="6" type="ORF">KFL_001620160</name>
</gene>
<dbReference type="PANTHER" id="PTHR23111">
    <property type="entry name" value="ZINC FINGER PROTEIN"/>
    <property type="match status" value="1"/>
</dbReference>
<keyword evidence="3" id="KW-0862">Zinc</keyword>
<sequence>MTEPVITTTPELPGSTSAGMGMLATAEADPSDYLNKLAKHPRLSRMHGIPEGANGEFLYRSKQPRPLEDGNWMCEDPACRNVNYPRRSECNKCGKKRGLIGDTIVKNYVESIKLARGESAPSALQHASRLANMSTYERGPYYPDVMGADLRYSTSEHDAWLAAANGGGLDAPYTPQYTTNGGSHSRRSAFTTASEGRRLAEQLLLQFANSSDPVGDARECVAAAALWLGSVTKSRSQADYSHSVSPSSLSPVSSSSLSNLAALSQADHTSPLVLPSAYYGGPNGMTPGMGLNAHVSTLRGVAGRVPPIRPVVSFEDYKDRPSDYLREFGDPAALNAAGTSAIRPLAGVNGNWECDDCKNVNFPRRTNCYQCHKKRGSKGEDIVREYVRRLIEESLRV</sequence>
<reference evidence="6 7" key="1">
    <citation type="journal article" date="2014" name="Nat. Commun.">
        <title>Klebsormidium flaccidum genome reveals primary factors for plant terrestrial adaptation.</title>
        <authorList>
            <person name="Hori K."/>
            <person name="Maruyama F."/>
            <person name="Fujisawa T."/>
            <person name="Togashi T."/>
            <person name="Yamamoto N."/>
            <person name="Seo M."/>
            <person name="Sato S."/>
            <person name="Yamada T."/>
            <person name="Mori H."/>
            <person name="Tajima N."/>
            <person name="Moriyama T."/>
            <person name="Ikeuchi M."/>
            <person name="Watanabe M."/>
            <person name="Wada H."/>
            <person name="Kobayashi K."/>
            <person name="Saito M."/>
            <person name="Masuda T."/>
            <person name="Sasaki-Sekimoto Y."/>
            <person name="Mashiguchi K."/>
            <person name="Awai K."/>
            <person name="Shimojima M."/>
            <person name="Masuda S."/>
            <person name="Iwai M."/>
            <person name="Nobusawa T."/>
            <person name="Narise T."/>
            <person name="Kondo S."/>
            <person name="Saito H."/>
            <person name="Sato R."/>
            <person name="Murakawa M."/>
            <person name="Ihara Y."/>
            <person name="Oshima-Yamada Y."/>
            <person name="Ohtaka K."/>
            <person name="Satoh M."/>
            <person name="Sonobe K."/>
            <person name="Ishii M."/>
            <person name="Ohtani R."/>
            <person name="Kanamori-Sato M."/>
            <person name="Honoki R."/>
            <person name="Miyazaki D."/>
            <person name="Mochizuki H."/>
            <person name="Umetsu J."/>
            <person name="Higashi K."/>
            <person name="Shibata D."/>
            <person name="Kamiya Y."/>
            <person name="Sato N."/>
            <person name="Nakamura Y."/>
            <person name="Tabata S."/>
            <person name="Ida S."/>
            <person name="Kurokawa K."/>
            <person name="Ohta H."/>
        </authorList>
    </citation>
    <scope>NUCLEOTIDE SEQUENCE [LARGE SCALE GENOMIC DNA]</scope>
    <source>
        <strain evidence="6 7">NIES-2285</strain>
    </source>
</reference>
<accession>A0A1Y1I4Z8</accession>
<dbReference type="Gene3D" id="4.10.1060.10">
    <property type="entry name" value="Zinc finger, RanBP2-type"/>
    <property type="match status" value="2"/>
</dbReference>